<keyword evidence="3" id="KW-1185">Reference proteome</keyword>
<gene>
    <name evidence="2" type="ORF">M404DRAFT_17018</name>
</gene>
<dbReference type="InterPro" id="IPR058913">
    <property type="entry name" value="Integrase_dom_put"/>
</dbReference>
<dbReference type="OrthoDB" id="6017046at2759"/>
<dbReference type="HOGENOM" id="CLU_039761_0_1_1"/>
<reference evidence="3" key="2">
    <citation type="submission" date="2015-01" db="EMBL/GenBank/DDBJ databases">
        <title>Evolutionary Origins and Diversification of the Mycorrhizal Mutualists.</title>
        <authorList>
            <consortium name="DOE Joint Genome Institute"/>
            <consortium name="Mycorrhizal Genomics Consortium"/>
            <person name="Kohler A."/>
            <person name="Kuo A."/>
            <person name="Nagy L.G."/>
            <person name="Floudas D."/>
            <person name="Copeland A."/>
            <person name="Barry K.W."/>
            <person name="Cichocki N."/>
            <person name="Veneault-Fourrey C."/>
            <person name="LaButti K."/>
            <person name="Lindquist E.A."/>
            <person name="Lipzen A."/>
            <person name="Lundell T."/>
            <person name="Morin E."/>
            <person name="Murat C."/>
            <person name="Riley R."/>
            <person name="Ohm R."/>
            <person name="Sun H."/>
            <person name="Tunlid A."/>
            <person name="Henrissat B."/>
            <person name="Grigoriev I.V."/>
            <person name="Hibbett D.S."/>
            <person name="Martin F."/>
        </authorList>
    </citation>
    <scope>NUCLEOTIDE SEQUENCE [LARGE SCALE GENOMIC DNA]</scope>
    <source>
        <strain evidence="3">Marx 270</strain>
    </source>
</reference>
<accession>A0A0C3NK65</accession>
<name>A0A0C3NK65_PISTI</name>
<dbReference type="PANTHER" id="PTHR46177">
    <property type="entry name" value="INTEGRASE CATALYTIC DOMAIN-CONTAINING PROTEIN"/>
    <property type="match status" value="1"/>
</dbReference>
<dbReference type="PANTHER" id="PTHR46177:SF1">
    <property type="entry name" value="INTEGRASE CATALYTIC DOMAIN-CONTAINING PROTEIN"/>
    <property type="match status" value="1"/>
</dbReference>
<reference evidence="2 3" key="1">
    <citation type="submission" date="2014-04" db="EMBL/GenBank/DDBJ databases">
        <authorList>
            <consortium name="DOE Joint Genome Institute"/>
            <person name="Kuo A."/>
            <person name="Kohler A."/>
            <person name="Costa M.D."/>
            <person name="Nagy L.G."/>
            <person name="Floudas D."/>
            <person name="Copeland A."/>
            <person name="Barry K.W."/>
            <person name="Cichocki N."/>
            <person name="Veneault-Fourrey C."/>
            <person name="LaButti K."/>
            <person name="Lindquist E.A."/>
            <person name="Lipzen A."/>
            <person name="Lundell T."/>
            <person name="Morin E."/>
            <person name="Murat C."/>
            <person name="Sun H."/>
            <person name="Tunlid A."/>
            <person name="Henrissat B."/>
            <person name="Grigoriev I.V."/>
            <person name="Hibbett D.S."/>
            <person name="Martin F."/>
            <person name="Nordberg H.P."/>
            <person name="Cantor M.N."/>
            <person name="Hua S.X."/>
        </authorList>
    </citation>
    <scope>NUCLEOTIDE SEQUENCE [LARGE SCALE GENOMIC DNA]</scope>
    <source>
        <strain evidence="2 3">Marx 270</strain>
    </source>
</reference>
<dbReference type="Proteomes" id="UP000054217">
    <property type="component" value="Unassembled WGS sequence"/>
</dbReference>
<proteinExistence type="predicted"/>
<evidence type="ECO:0000313" key="2">
    <source>
        <dbReference type="EMBL" id="KIN95743.1"/>
    </source>
</evidence>
<dbReference type="Pfam" id="PF24764">
    <property type="entry name" value="rva_4"/>
    <property type="match status" value="1"/>
</dbReference>
<protein>
    <recommendedName>
        <fullName evidence="1">Integrase core domain-containing protein</fullName>
    </recommendedName>
</protein>
<feature type="domain" description="Integrase core" evidence="1">
    <location>
        <begin position="49"/>
        <end position="230"/>
    </location>
</feature>
<sequence>MITSLLSSEGMPLPHDFVHTVLACHAPDGLNAQFPHGKQVCQSTLSAIGPNHQHHADGFAKLNAQALQMGSVGLDIYGIKDQWSSFLLHLVIVPNHWLAVTIGHVHLDYITKYMAIPPTFVTDRGSETGIIFANQTALCTVFAPNINANQYPPFQFLKSVHNTPIEGLWHWFLDTKGINVKILLQSRLHDGVYHSNKSLHKQLFYWLWLKILQGELDSFVEYWNNHCIRYQK</sequence>
<dbReference type="EMBL" id="KN832061">
    <property type="protein sequence ID" value="KIN95743.1"/>
    <property type="molecule type" value="Genomic_DNA"/>
</dbReference>
<dbReference type="InParanoid" id="A0A0C3NK65"/>
<evidence type="ECO:0000259" key="1">
    <source>
        <dbReference type="Pfam" id="PF24764"/>
    </source>
</evidence>
<dbReference type="AlphaFoldDB" id="A0A0C3NK65"/>
<evidence type="ECO:0000313" key="3">
    <source>
        <dbReference type="Proteomes" id="UP000054217"/>
    </source>
</evidence>
<organism evidence="2 3">
    <name type="scientific">Pisolithus tinctorius Marx 270</name>
    <dbReference type="NCBI Taxonomy" id="870435"/>
    <lineage>
        <taxon>Eukaryota</taxon>
        <taxon>Fungi</taxon>
        <taxon>Dikarya</taxon>
        <taxon>Basidiomycota</taxon>
        <taxon>Agaricomycotina</taxon>
        <taxon>Agaricomycetes</taxon>
        <taxon>Agaricomycetidae</taxon>
        <taxon>Boletales</taxon>
        <taxon>Sclerodermatineae</taxon>
        <taxon>Pisolithaceae</taxon>
        <taxon>Pisolithus</taxon>
    </lineage>
</organism>
<dbReference type="STRING" id="870435.A0A0C3NK65"/>